<dbReference type="EMBL" id="AYXY01000023">
    <property type="protein sequence ID" value="ETN94343.1"/>
    <property type="molecule type" value="Genomic_DNA"/>
</dbReference>
<evidence type="ECO:0000256" key="1">
    <source>
        <dbReference type="SAM" id="SignalP"/>
    </source>
</evidence>
<organism evidence="2 3">
    <name type="scientific">Zhouia amylolytica AD3</name>
    <dbReference type="NCBI Taxonomy" id="1286632"/>
    <lineage>
        <taxon>Bacteria</taxon>
        <taxon>Pseudomonadati</taxon>
        <taxon>Bacteroidota</taxon>
        <taxon>Flavobacteriia</taxon>
        <taxon>Flavobacteriales</taxon>
        <taxon>Flavobacteriaceae</taxon>
        <taxon>Zhouia</taxon>
    </lineage>
</organism>
<dbReference type="AlphaFoldDB" id="W2UK20"/>
<keyword evidence="3" id="KW-1185">Reference proteome</keyword>
<evidence type="ECO:0000313" key="2">
    <source>
        <dbReference type="EMBL" id="ETN94343.1"/>
    </source>
</evidence>
<proteinExistence type="predicted"/>
<feature type="chain" id="PRO_5004825897" description="Secreted protein" evidence="1">
    <location>
        <begin position="26"/>
        <end position="137"/>
    </location>
</feature>
<dbReference type="RefSeq" id="WP_038266677.1">
    <property type="nucleotide sequence ID" value="NZ_AYXY01000023.1"/>
</dbReference>
<sequence length="137" mass="15975">MTKVLIKYCLALFVLLLSGFNQTHAIQQYPDISHSSLNDHEQLISYGFDFDDSAFLVPGTPHQHTSNHFFEETFNEEETHESVSLKKKKHTSLAILNNHSAKLTYFQLFKNRLSSNKSFLTYLTTPNLYIRFQVFRL</sequence>
<comment type="caution">
    <text evidence="2">The sequence shown here is derived from an EMBL/GenBank/DDBJ whole genome shotgun (WGS) entry which is preliminary data.</text>
</comment>
<evidence type="ECO:0000313" key="3">
    <source>
        <dbReference type="Proteomes" id="UP000018850"/>
    </source>
</evidence>
<accession>W2UK20</accession>
<dbReference type="Proteomes" id="UP000018850">
    <property type="component" value="Unassembled WGS sequence"/>
</dbReference>
<gene>
    <name evidence="2" type="ORF">P278_22850</name>
</gene>
<feature type="signal peptide" evidence="1">
    <location>
        <begin position="1"/>
        <end position="25"/>
    </location>
</feature>
<evidence type="ECO:0008006" key="4">
    <source>
        <dbReference type="Google" id="ProtNLM"/>
    </source>
</evidence>
<protein>
    <recommendedName>
        <fullName evidence="4">Secreted protein</fullName>
    </recommendedName>
</protein>
<reference evidence="3" key="1">
    <citation type="submission" date="2013-11" db="EMBL/GenBank/DDBJ databases">
        <title>Draft genome sequence from a member of Zhouia, isolated tidal flat.</title>
        <authorList>
            <person name="Jin H."/>
            <person name="Jeon C.O."/>
        </authorList>
    </citation>
    <scope>NUCLEOTIDE SEQUENCE [LARGE SCALE GENOMIC DNA]</scope>
    <source>
        <strain evidence="3">AD3</strain>
    </source>
</reference>
<name>W2UK20_9FLAO</name>
<dbReference type="STRING" id="376730.SAMN04487906_2967"/>
<reference evidence="2 3" key="2">
    <citation type="journal article" date="2016" name="Genome Announc.">
        <title>Draft Genome Sequence of Zhouia amylolytica AD3, Isolated from Tidal Flat Sediment.</title>
        <authorList>
            <person name="Jia B."/>
            <person name="Jin H.M."/>
            <person name="Lee H.J."/>
            <person name="Jeon C.O."/>
        </authorList>
    </citation>
    <scope>NUCLEOTIDE SEQUENCE [LARGE SCALE GENOMIC DNA]</scope>
    <source>
        <strain evidence="2 3">AD3</strain>
    </source>
</reference>
<keyword evidence="1" id="KW-0732">Signal</keyword>